<organism evidence="1 2">
    <name type="scientific">Reticulomyxa filosa</name>
    <dbReference type="NCBI Taxonomy" id="46433"/>
    <lineage>
        <taxon>Eukaryota</taxon>
        <taxon>Sar</taxon>
        <taxon>Rhizaria</taxon>
        <taxon>Retaria</taxon>
        <taxon>Foraminifera</taxon>
        <taxon>Monothalamids</taxon>
        <taxon>Reticulomyxidae</taxon>
        <taxon>Reticulomyxa</taxon>
    </lineage>
</organism>
<keyword evidence="2" id="KW-1185">Reference proteome</keyword>
<proteinExistence type="predicted"/>
<sequence length="263" mass="31015">MLCTWLQLDRIEWEDKANGIKYNEELDIKDIRVELRGDRLVVFTETLSIPPNARVSVSLSDDVVHSHPKQEDNGNVMMSNLVTYTTAANSGIPWKKISEEYLFHAFHLSNFKAWFVHLLIATLHLDDDRNAWDGTLKRLRPLWGYLDIENDRRARGNKQAAGRSVQKDDFVYLQGTRYLLEAYNYLFVDANTAMQYLDKALLLHSQDRDVAWLERAGEMYCPFPFFDTYYRLPFGYFGNRLPDHFVRHYFPKAVRLQLFSREY</sequence>
<evidence type="ECO:0000313" key="2">
    <source>
        <dbReference type="Proteomes" id="UP000023152"/>
    </source>
</evidence>
<feature type="non-terminal residue" evidence="1">
    <location>
        <position position="263"/>
    </location>
</feature>
<gene>
    <name evidence="1" type="ORF">RFI_13045</name>
</gene>
<dbReference type="EMBL" id="ASPP01009437">
    <property type="protein sequence ID" value="ETO24114.1"/>
    <property type="molecule type" value="Genomic_DNA"/>
</dbReference>
<protein>
    <submittedName>
        <fullName evidence="1">Uncharacterized protein</fullName>
    </submittedName>
</protein>
<reference evidence="1 2" key="1">
    <citation type="journal article" date="2013" name="Curr. Biol.">
        <title>The Genome of the Foraminiferan Reticulomyxa filosa.</title>
        <authorList>
            <person name="Glockner G."/>
            <person name="Hulsmann N."/>
            <person name="Schleicher M."/>
            <person name="Noegel A.A."/>
            <person name="Eichinger L."/>
            <person name="Gallinger C."/>
            <person name="Pawlowski J."/>
            <person name="Sierra R."/>
            <person name="Euteneuer U."/>
            <person name="Pillet L."/>
            <person name="Moustafa A."/>
            <person name="Platzer M."/>
            <person name="Groth M."/>
            <person name="Szafranski K."/>
            <person name="Schliwa M."/>
        </authorList>
    </citation>
    <scope>NUCLEOTIDE SEQUENCE [LARGE SCALE GENOMIC DNA]</scope>
</reference>
<dbReference type="Proteomes" id="UP000023152">
    <property type="component" value="Unassembled WGS sequence"/>
</dbReference>
<dbReference type="AlphaFoldDB" id="X6NED6"/>
<accession>X6NED6</accession>
<comment type="caution">
    <text evidence="1">The sequence shown here is derived from an EMBL/GenBank/DDBJ whole genome shotgun (WGS) entry which is preliminary data.</text>
</comment>
<evidence type="ECO:0000313" key="1">
    <source>
        <dbReference type="EMBL" id="ETO24114.1"/>
    </source>
</evidence>
<name>X6NED6_RETFI</name>